<protein>
    <submittedName>
        <fullName evidence="1">Uncharacterized protein</fullName>
    </submittedName>
</protein>
<organism evidence="1 2">
    <name type="scientific">Phytophthora rubi</name>
    <dbReference type="NCBI Taxonomy" id="129364"/>
    <lineage>
        <taxon>Eukaryota</taxon>
        <taxon>Sar</taxon>
        <taxon>Stramenopiles</taxon>
        <taxon>Oomycota</taxon>
        <taxon>Peronosporomycetes</taxon>
        <taxon>Peronosporales</taxon>
        <taxon>Peronosporaceae</taxon>
        <taxon>Phytophthora</taxon>
    </lineage>
</organism>
<keyword evidence="2" id="KW-1185">Reference proteome</keyword>
<gene>
    <name evidence="1" type="ORF">PR003_g16957</name>
</gene>
<accession>A0A6A4EGD5</accession>
<evidence type="ECO:0000313" key="1">
    <source>
        <dbReference type="EMBL" id="KAE9323523.1"/>
    </source>
</evidence>
<sequence length="50" mass="5626">MNDAPVPHGPHGWLLLFRLRDVMDCCASSWGVLVATGADQIIWVCIWWGM</sequence>
<dbReference type="Proteomes" id="UP000434957">
    <property type="component" value="Unassembled WGS sequence"/>
</dbReference>
<comment type="caution">
    <text evidence="1">The sequence shown here is derived from an EMBL/GenBank/DDBJ whole genome shotgun (WGS) entry which is preliminary data.</text>
</comment>
<dbReference type="AlphaFoldDB" id="A0A6A4EGD5"/>
<evidence type="ECO:0000313" key="2">
    <source>
        <dbReference type="Proteomes" id="UP000434957"/>
    </source>
</evidence>
<proteinExistence type="predicted"/>
<name>A0A6A4EGD5_9STRA</name>
<reference evidence="1 2" key="1">
    <citation type="submission" date="2018-08" db="EMBL/GenBank/DDBJ databases">
        <title>Genomic investigation of the strawberry pathogen Phytophthora fragariae indicates pathogenicity is determined by transcriptional variation in three key races.</title>
        <authorList>
            <person name="Adams T.M."/>
            <person name="Armitage A.D."/>
            <person name="Sobczyk M.K."/>
            <person name="Bates H.J."/>
            <person name="Dunwell J.M."/>
            <person name="Nellist C.F."/>
            <person name="Harrison R.J."/>
        </authorList>
    </citation>
    <scope>NUCLEOTIDE SEQUENCE [LARGE SCALE GENOMIC DNA]</scope>
    <source>
        <strain evidence="1 2">SCRP333</strain>
    </source>
</reference>
<dbReference type="EMBL" id="QXFT01001270">
    <property type="protein sequence ID" value="KAE9323523.1"/>
    <property type="molecule type" value="Genomic_DNA"/>
</dbReference>